<dbReference type="EMBL" id="KQ030544">
    <property type="protein sequence ID" value="KJZ72607.1"/>
    <property type="molecule type" value="Genomic_DNA"/>
</dbReference>
<dbReference type="SUPFAM" id="SSF48371">
    <property type="entry name" value="ARM repeat"/>
    <property type="match status" value="1"/>
</dbReference>
<dbReference type="Gene3D" id="1.25.40.150">
    <property type="entry name" value="V-type ATPase, subunit H, C-terminal domain"/>
    <property type="match status" value="1"/>
</dbReference>
<reference evidence="7 8" key="1">
    <citation type="journal article" date="2014" name="Genome Biol. Evol.">
        <title>Comparative genomics and transcriptomics analyses reveal divergent lifestyle features of nematode endoparasitic fungus Hirsutella minnesotensis.</title>
        <authorList>
            <person name="Lai Y."/>
            <person name="Liu K."/>
            <person name="Zhang X."/>
            <person name="Zhang X."/>
            <person name="Li K."/>
            <person name="Wang N."/>
            <person name="Shu C."/>
            <person name="Wu Y."/>
            <person name="Wang C."/>
            <person name="Bushley K.E."/>
            <person name="Xiang M."/>
            <person name="Liu X."/>
        </authorList>
    </citation>
    <scope>NUCLEOTIDE SEQUENCE [LARGE SCALE GENOMIC DNA]</scope>
    <source>
        <strain evidence="7 8">3608</strain>
    </source>
</reference>
<dbReference type="InterPro" id="IPR016024">
    <property type="entry name" value="ARM-type_fold"/>
</dbReference>
<name>A0A0F7ZYK0_9HYPO</name>
<comment type="function">
    <text evidence="5">Subunit of the V1 complex of vacuolar(H+)-ATPase (V-ATPase), a multisubunit enzyme composed of a peripheral complex (V1) that hydrolyzes ATP and a membrane integral complex (V0) that translocates protons. V-ATPase is responsible for acidifying and maintaining the pH of intracellular compartments.</text>
</comment>
<dbReference type="InterPro" id="IPR004908">
    <property type="entry name" value="ATPase_V1-cplx_hsu"/>
</dbReference>
<evidence type="ECO:0000256" key="2">
    <source>
        <dbReference type="ARBA" id="ARBA00022448"/>
    </source>
</evidence>
<evidence type="ECO:0000313" key="7">
    <source>
        <dbReference type="EMBL" id="KJZ72607.1"/>
    </source>
</evidence>
<dbReference type="PANTHER" id="PTHR10698">
    <property type="entry name" value="V-TYPE PROTON ATPASE SUBUNIT H"/>
    <property type="match status" value="1"/>
</dbReference>
<dbReference type="PIRSF" id="PIRSF032184">
    <property type="entry name" value="ATPase_V1_H"/>
    <property type="match status" value="1"/>
</dbReference>
<evidence type="ECO:0000259" key="6">
    <source>
        <dbReference type="Pfam" id="PF11698"/>
    </source>
</evidence>
<organism evidence="7 8">
    <name type="scientific">Hirsutella minnesotensis 3608</name>
    <dbReference type="NCBI Taxonomy" id="1043627"/>
    <lineage>
        <taxon>Eukaryota</taxon>
        <taxon>Fungi</taxon>
        <taxon>Dikarya</taxon>
        <taxon>Ascomycota</taxon>
        <taxon>Pezizomycotina</taxon>
        <taxon>Sordariomycetes</taxon>
        <taxon>Hypocreomycetidae</taxon>
        <taxon>Hypocreales</taxon>
        <taxon>Ophiocordycipitaceae</taxon>
        <taxon>Hirsutella</taxon>
    </lineage>
</organism>
<dbReference type="GO" id="GO:0000329">
    <property type="term" value="C:fungal-type vacuole membrane"/>
    <property type="evidence" value="ECO:0007669"/>
    <property type="project" value="TreeGrafter"/>
</dbReference>
<dbReference type="GO" id="GO:0046961">
    <property type="term" value="F:proton-transporting ATPase activity, rotational mechanism"/>
    <property type="evidence" value="ECO:0007669"/>
    <property type="project" value="UniProtKB-UniRule"/>
</dbReference>
<dbReference type="InterPro" id="IPR038497">
    <property type="entry name" value="ATPase_V1-cplx_hsu_C_sf"/>
</dbReference>
<keyword evidence="4 5" id="KW-0406">Ion transport</keyword>
<dbReference type="Pfam" id="PF11698">
    <property type="entry name" value="V-ATPase_H_C"/>
    <property type="match status" value="1"/>
</dbReference>
<dbReference type="FunFam" id="1.25.10.10:FF:000326">
    <property type="entry name" value="V-type proton ATPase subunit H"/>
    <property type="match status" value="1"/>
</dbReference>
<evidence type="ECO:0000256" key="5">
    <source>
        <dbReference type="PIRNR" id="PIRNR032184"/>
    </source>
</evidence>
<accession>A0A0F7ZYK0</accession>
<dbReference type="InterPro" id="IPR011989">
    <property type="entry name" value="ARM-like"/>
</dbReference>
<evidence type="ECO:0000256" key="1">
    <source>
        <dbReference type="ARBA" id="ARBA00008613"/>
    </source>
</evidence>
<dbReference type="GO" id="GO:0000221">
    <property type="term" value="C:vacuolar proton-transporting V-type ATPase, V1 domain"/>
    <property type="evidence" value="ECO:0007669"/>
    <property type="project" value="UniProtKB-UniRule"/>
</dbReference>
<dbReference type="OrthoDB" id="10263554at2759"/>
<keyword evidence="8" id="KW-1185">Reference proteome</keyword>
<dbReference type="Pfam" id="PF03224">
    <property type="entry name" value="V-ATPase_H_N"/>
    <property type="match status" value="1"/>
</dbReference>
<dbReference type="Gene3D" id="1.25.10.10">
    <property type="entry name" value="Leucine-rich Repeat Variant"/>
    <property type="match status" value="1"/>
</dbReference>
<protein>
    <recommendedName>
        <fullName evidence="5">V-type proton ATPase subunit H</fullName>
    </recommendedName>
</protein>
<keyword evidence="3 5" id="KW-0375">Hydrogen ion transport</keyword>
<evidence type="ECO:0000256" key="4">
    <source>
        <dbReference type="ARBA" id="ARBA00023065"/>
    </source>
</evidence>
<keyword evidence="2 5" id="KW-0813">Transport</keyword>
<dbReference type="FunFam" id="1.25.40.150:FF:000002">
    <property type="entry name" value="V-type proton ATPase subunit H"/>
    <property type="match status" value="1"/>
</dbReference>
<evidence type="ECO:0000256" key="3">
    <source>
        <dbReference type="ARBA" id="ARBA00022781"/>
    </source>
</evidence>
<feature type="domain" description="ATPase V1 complex subunit H C-terminal" evidence="6">
    <location>
        <begin position="358"/>
        <end position="476"/>
    </location>
</feature>
<dbReference type="Proteomes" id="UP000054481">
    <property type="component" value="Unassembled WGS sequence"/>
</dbReference>
<comment type="similarity">
    <text evidence="1 5">Belongs to the V-ATPase H subunit family.</text>
</comment>
<evidence type="ECO:0000313" key="8">
    <source>
        <dbReference type="Proteomes" id="UP000054481"/>
    </source>
</evidence>
<dbReference type="InterPro" id="IPR011987">
    <property type="entry name" value="ATPase_V1-cplx_hsu_C"/>
</dbReference>
<comment type="subunit">
    <text evidence="5">V-ATPase is a heteromultimeric enzyme made up of two complexes: the ATP-hydrolytic V1 complex and the proton translocation V0 complex.</text>
</comment>
<gene>
    <name evidence="7" type="ORF">HIM_07966</name>
</gene>
<sequence length="479" mass="53877">MSLDPPTYLASLQSNIRQRPIPWDGAVRAGHLTEEQYAKIRAVDKLKKPEQRKEIVEGDLDAYRLLFVGGPGKPSVLETASKQANVIQYILVLLADLFQAAPSLAKTLVSHNDPYRHFLPLLHSNTTEDPIPLLTSHALSNLMALGRDESQSTRQALPVLLTYLSGLAKSPDAGLQDIAVQEYSALLFGHAARDQFWKQRSETVTPLITILQTAAGIENGSSSSANLWSGNATARTTGFEGFLGGGVGLQLLYHVLLVIWQMSFEAEEIGDDLNDEYDIVLLYTHLLRLSPKEKTTRLIVSTLYNLLEKNQRTLLPTAVLARLPALLDNLASRHLTDSDLLEDLESIKELLAEYTRTKTTFDEYVVEVQSGHLRWSPPHRSQVFWAENARKILEFENGEIPRKLAEIMQKPWDNDKQVLAIACNDIGCLVKEVPEKRYQLEKVGLKRRVMELMVSDDENVRWESLQALGGWLKYSFQQK</sequence>
<dbReference type="PANTHER" id="PTHR10698:SF0">
    <property type="entry name" value="V-TYPE PROTON ATPASE SUBUNIT H"/>
    <property type="match status" value="1"/>
</dbReference>
<dbReference type="AlphaFoldDB" id="A0A0F7ZYK0"/>
<proteinExistence type="inferred from homology"/>